<evidence type="ECO:0000256" key="1">
    <source>
        <dbReference type="SAM" id="Phobius"/>
    </source>
</evidence>
<proteinExistence type="predicted"/>
<evidence type="ECO:0000313" key="3">
    <source>
        <dbReference type="Proteomes" id="UP000320421"/>
    </source>
</evidence>
<accession>A0A517PQN6</accession>
<keyword evidence="1" id="KW-1133">Transmembrane helix</keyword>
<dbReference type="EMBL" id="CP036266">
    <property type="protein sequence ID" value="QDT21682.1"/>
    <property type="molecule type" value="Genomic_DNA"/>
</dbReference>
<gene>
    <name evidence="2" type="ORF">HG66A1_34850</name>
</gene>
<keyword evidence="1" id="KW-0812">Transmembrane</keyword>
<keyword evidence="1" id="KW-0472">Membrane</keyword>
<organism evidence="2 3">
    <name type="scientific">Gimesia chilikensis</name>
    <dbReference type="NCBI Taxonomy" id="2605989"/>
    <lineage>
        <taxon>Bacteria</taxon>
        <taxon>Pseudomonadati</taxon>
        <taxon>Planctomycetota</taxon>
        <taxon>Planctomycetia</taxon>
        <taxon>Planctomycetales</taxon>
        <taxon>Planctomycetaceae</taxon>
        <taxon>Gimesia</taxon>
    </lineage>
</organism>
<dbReference type="Proteomes" id="UP000320421">
    <property type="component" value="Chromosome"/>
</dbReference>
<reference evidence="2 3" key="1">
    <citation type="submission" date="2019-02" db="EMBL/GenBank/DDBJ databases">
        <title>Deep-cultivation of Planctomycetes and their phenomic and genomic characterization uncovers novel biology.</title>
        <authorList>
            <person name="Wiegand S."/>
            <person name="Jogler M."/>
            <person name="Boedeker C."/>
            <person name="Pinto D."/>
            <person name="Vollmers J."/>
            <person name="Rivas-Marin E."/>
            <person name="Kohn T."/>
            <person name="Peeters S.H."/>
            <person name="Heuer A."/>
            <person name="Rast P."/>
            <person name="Oberbeckmann S."/>
            <person name="Bunk B."/>
            <person name="Jeske O."/>
            <person name="Meyerdierks A."/>
            <person name="Storesund J.E."/>
            <person name="Kallscheuer N."/>
            <person name="Luecker S."/>
            <person name="Lage O.M."/>
            <person name="Pohl T."/>
            <person name="Merkel B.J."/>
            <person name="Hornburger P."/>
            <person name="Mueller R.-W."/>
            <person name="Bruemmer F."/>
            <person name="Labrenz M."/>
            <person name="Spormann A.M."/>
            <person name="Op den Camp H."/>
            <person name="Overmann J."/>
            <person name="Amann R."/>
            <person name="Jetten M.S.M."/>
            <person name="Mascher T."/>
            <person name="Medema M.H."/>
            <person name="Devos D.P."/>
            <person name="Kaster A.-K."/>
            <person name="Ovreas L."/>
            <person name="Rohde M."/>
            <person name="Galperin M.Y."/>
            <person name="Jogler C."/>
        </authorList>
    </citation>
    <scope>NUCLEOTIDE SEQUENCE [LARGE SCALE GENOMIC DNA]</scope>
    <source>
        <strain evidence="2 3">HG66A1</strain>
    </source>
</reference>
<feature type="transmembrane region" description="Helical" evidence="1">
    <location>
        <begin position="75"/>
        <end position="95"/>
    </location>
</feature>
<sequence length="98" mass="11283">MLLTLTAFALCFLFTVIDQVCLSIACRHARNADLIISKPNELLNVRELKTWSMISDFARCDSNEKLRDLVTVHDFLFKARIVTFLLFILAGLYSVTKW</sequence>
<keyword evidence="3" id="KW-1185">Reference proteome</keyword>
<name>A0A517PQN6_9PLAN</name>
<protein>
    <submittedName>
        <fullName evidence="2">Uncharacterized protein</fullName>
    </submittedName>
</protein>
<dbReference type="AlphaFoldDB" id="A0A517PQN6"/>
<evidence type="ECO:0000313" key="2">
    <source>
        <dbReference type="EMBL" id="QDT21682.1"/>
    </source>
</evidence>